<evidence type="ECO:0000256" key="4">
    <source>
        <dbReference type="ARBA" id="ARBA00020837"/>
    </source>
</evidence>
<dbReference type="GO" id="GO:0046872">
    <property type="term" value="F:metal ion binding"/>
    <property type="evidence" value="ECO:0007669"/>
    <property type="project" value="UniProtKB-KW"/>
</dbReference>
<comment type="catalytic activity">
    <reaction evidence="9">
        <text>propanoyl-CoA + phosphate = propanoyl phosphate + CoA</text>
        <dbReference type="Rhea" id="RHEA:28046"/>
        <dbReference type="ChEBI" id="CHEBI:43474"/>
        <dbReference type="ChEBI" id="CHEBI:57287"/>
        <dbReference type="ChEBI" id="CHEBI:57392"/>
        <dbReference type="ChEBI" id="CHEBI:58933"/>
        <dbReference type="EC" id="2.3.1.222"/>
    </reaction>
</comment>
<evidence type="ECO:0000256" key="9">
    <source>
        <dbReference type="PIRNR" id="PIRNR010130"/>
    </source>
</evidence>
<dbReference type="Pfam" id="PF06130">
    <property type="entry name" value="PTAC"/>
    <property type="match status" value="1"/>
</dbReference>
<keyword evidence="5 9" id="KW-0808">Transferase</keyword>
<evidence type="ECO:0000313" key="10">
    <source>
        <dbReference type="EMBL" id="PIU15391.1"/>
    </source>
</evidence>
<evidence type="ECO:0000256" key="1">
    <source>
        <dbReference type="ARBA" id="ARBA00001947"/>
    </source>
</evidence>
<gene>
    <name evidence="10" type="ORF">COT20_01785</name>
</gene>
<evidence type="ECO:0000313" key="11">
    <source>
        <dbReference type="Proteomes" id="UP000229784"/>
    </source>
</evidence>
<accession>A0A2M6XUE1</accession>
<comment type="function">
    <text evidence="9">Involved in 1,2-propanediol (1,2-PD) degradation by catalyzing the conversion of propanoyl-CoA to propanoyl-phosphate.</text>
</comment>
<evidence type="ECO:0000256" key="7">
    <source>
        <dbReference type="ARBA" id="ARBA00022833"/>
    </source>
</evidence>
<evidence type="ECO:0000256" key="3">
    <source>
        <dbReference type="ARBA" id="ARBA00012206"/>
    </source>
</evidence>
<comment type="caution">
    <text evidence="10">The sequence shown here is derived from an EMBL/GenBank/DDBJ whole genome shotgun (WGS) entry which is preliminary data.</text>
</comment>
<keyword evidence="6" id="KW-0479">Metal-binding</keyword>
<dbReference type="EC" id="2.3.1.222" evidence="3 9"/>
<comment type="pathway">
    <text evidence="9">Polyol metabolism; 1,2-propanediol degradation.</text>
</comment>
<proteinExistence type="inferred from homology"/>
<dbReference type="PANTHER" id="PTHR39453">
    <property type="entry name" value="PHOSPHATE PROPANOYLTRANSFERASE"/>
    <property type="match status" value="1"/>
</dbReference>
<evidence type="ECO:0000256" key="8">
    <source>
        <dbReference type="ARBA" id="ARBA00023315"/>
    </source>
</evidence>
<dbReference type="PIRSF" id="PIRSF010130">
    <property type="entry name" value="PduL"/>
    <property type="match status" value="1"/>
</dbReference>
<sequence>MTIPTEISARHIHLCREHLDKLFGENYELTKSKDLTQKGQFAAQESITIKTEKNQIANVRIVGPLRSRTQLEISKTDARHLGVNPPVRKPGDLDGSAGCKLIGPKGEVDIKEGLIIAWRHIHLSPQDAAKYGLSPDKYVSVKIDNGERGATFHKVYVHLDPNFTPLFCLDTDEGNAAGIEVKSEGEIII</sequence>
<evidence type="ECO:0000256" key="5">
    <source>
        <dbReference type="ARBA" id="ARBA00022679"/>
    </source>
</evidence>
<evidence type="ECO:0000256" key="6">
    <source>
        <dbReference type="ARBA" id="ARBA00022723"/>
    </source>
</evidence>
<name>A0A2M6XUE1_9BACT</name>
<dbReference type="GO" id="GO:0016747">
    <property type="term" value="F:acyltransferase activity, transferring groups other than amino-acyl groups"/>
    <property type="evidence" value="ECO:0007669"/>
    <property type="project" value="InterPro"/>
</dbReference>
<dbReference type="AlphaFoldDB" id="A0A2M6XUE1"/>
<reference evidence="11" key="1">
    <citation type="submission" date="2017-09" db="EMBL/GenBank/DDBJ databases">
        <title>Depth-based differentiation of microbial function through sediment-hosted aquifers and enrichment of novel symbionts in the deep terrestrial subsurface.</title>
        <authorList>
            <person name="Probst A.J."/>
            <person name="Ladd B."/>
            <person name="Jarett J.K."/>
            <person name="Geller-Mcgrath D.E."/>
            <person name="Sieber C.M.K."/>
            <person name="Emerson J.B."/>
            <person name="Anantharaman K."/>
            <person name="Thomas B.C."/>
            <person name="Malmstrom R."/>
            <person name="Stieglmeier M."/>
            <person name="Klingl A."/>
            <person name="Woyke T."/>
            <person name="Ryan C.M."/>
            <person name="Banfield J.F."/>
        </authorList>
    </citation>
    <scope>NUCLEOTIDE SEQUENCE [LARGE SCALE GENOMIC DNA]</scope>
</reference>
<protein>
    <recommendedName>
        <fullName evidence="4 9">Phosphate propanoyltransferase</fullName>
        <ecNumber evidence="3 9">2.3.1.222</ecNumber>
    </recommendedName>
</protein>
<dbReference type="NCBIfam" id="NF011652">
    <property type="entry name" value="PRK15070.1"/>
    <property type="match status" value="1"/>
</dbReference>
<dbReference type="Proteomes" id="UP000229784">
    <property type="component" value="Unassembled WGS sequence"/>
</dbReference>
<comment type="cofactor">
    <cofactor evidence="1">
        <name>Zn(2+)</name>
        <dbReference type="ChEBI" id="CHEBI:29105"/>
    </cofactor>
</comment>
<dbReference type="GO" id="GO:0051144">
    <property type="term" value="P:1,2-propanediol catabolic process"/>
    <property type="evidence" value="ECO:0007669"/>
    <property type="project" value="UniProtKB-UniPathway"/>
</dbReference>
<dbReference type="InterPro" id="IPR008300">
    <property type="entry name" value="PTAC"/>
</dbReference>
<organism evidence="10 11">
    <name type="scientific">bacterium (Candidatus Gribaldobacteria) CG08_land_8_20_14_0_20_39_15</name>
    <dbReference type="NCBI Taxonomy" id="2014273"/>
    <lineage>
        <taxon>Bacteria</taxon>
        <taxon>Candidatus Gribaldobacteria</taxon>
    </lineage>
</organism>
<dbReference type="EMBL" id="PEXQ01000044">
    <property type="protein sequence ID" value="PIU15391.1"/>
    <property type="molecule type" value="Genomic_DNA"/>
</dbReference>
<comment type="similarity">
    <text evidence="2 9">Belongs to the PduL family.</text>
</comment>
<dbReference type="PANTHER" id="PTHR39453:SF1">
    <property type="entry name" value="PHOSPHATE PROPANOYLTRANSFERASE"/>
    <property type="match status" value="1"/>
</dbReference>
<dbReference type="UniPathway" id="UPA00621"/>
<keyword evidence="7" id="KW-0862">Zinc</keyword>
<evidence type="ECO:0000256" key="2">
    <source>
        <dbReference type="ARBA" id="ARBA00007342"/>
    </source>
</evidence>
<keyword evidence="8 9" id="KW-0012">Acyltransferase</keyword>